<proteinExistence type="predicted"/>
<name>A0ABR2ZNB3_9AGAR</name>
<feature type="region of interest" description="Disordered" evidence="1">
    <location>
        <begin position="216"/>
        <end position="235"/>
    </location>
</feature>
<dbReference type="Proteomes" id="UP001437256">
    <property type="component" value="Unassembled WGS sequence"/>
</dbReference>
<comment type="caution">
    <text evidence="2">The sequence shown here is derived from an EMBL/GenBank/DDBJ whole genome shotgun (WGS) entry which is preliminary data.</text>
</comment>
<gene>
    <name evidence="2" type="ORF">AAF712_010499</name>
</gene>
<evidence type="ECO:0000313" key="2">
    <source>
        <dbReference type="EMBL" id="KAL0062662.1"/>
    </source>
</evidence>
<accession>A0ABR2ZNB3</accession>
<organism evidence="2 3">
    <name type="scientific">Marasmius tenuissimus</name>
    <dbReference type="NCBI Taxonomy" id="585030"/>
    <lineage>
        <taxon>Eukaryota</taxon>
        <taxon>Fungi</taxon>
        <taxon>Dikarya</taxon>
        <taxon>Basidiomycota</taxon>
        <taxon>Agaricomycotina</taxon>
        <taxon>Agaricomycetes</taxon>
        <taxon>Agaricomycetidae</taxon>
        <taxon>Agaricales</taxon>
        <taxon>Marasmiineae</taxon>
        <taxon>Marasmiaceae</taxon>
        <taxon>Marasmius</taxon>
    </lineage>
</organism>
<feature type="region of interest" description="Disordered" evidence="1">
    <location>
        <begin position="134"/>
        <end position="156"/>
    </location>
</feature>
<reference evidence="2 3" key="1">
    <citation type="submission" date="2024-05" db="EMBL/GenBank/DDBJ databases">
        <title>A draft genome resource for the thread blight pathogen Marasmius tenuissimus strain MS-2.</title>
        <authorList>
            <person name="Yulfo-Soto G.E."/>
            <person name="Baruah I.K."/>
            <person name="Amoako-Attah I."/>
            <person name="Bukari Y."/>
            <person name="Meinhardt L.W."/>
            <person name="Bailey B.A."/>
            <person name="Cohen S.P."/>
        </authorList>
    </citation>
    <scope>NUCLEOTIDE SEQUENCE [LARGE SCALE GENOMIC DNA]</scope>
    <source>
        <strain evidence="2 3">MS-2</strain>
    </source>
</reference>
<feature type="region of interest" description="Disordered" evidence="1">
    <location>
        <begin position="72"/>
        <end position="93"/>
    </location>
</feature>
<feature type="compositionally biased region" description="Polar residues" evidence="1">
    <location>
        <begin position="135"/>
        <end position="154"/>
    </location>
</feature>
<feature type="region of interest" description="Disordered" evidence="1">
    <location>
        <begin position="22"/>
        <end position="43"/>
    </location>
</feature>
<protein>
    <submittedName>
        <fullName evidence="2">Uncharacterized protein</fullName>
    </submittedName>
</protein>
<evidence type="ECO:0000256" key="1">
    <source>
        <dbReference type="SAM" id="MobiDB-lite"/>
    </source>
</evidence>
<evidence type="ECO:0000313" key="3">
    <source>
        <dbReference type="Proteomes" id="UP001437256"/>
    </source>
</evidence>
<dbReference type="EMBL" id="JBBXMP010000100">
    <property type="protein sequence ID" value="KAL0062662.1"/>
    <property type="molecule type" value="Genomic_DNA"/>
</dbReference>
<sequence length="424" mass="48597">MPRCLDIVRPFTSNALELRPPPSPVLPAAPNMSEMNRGKTSNIKNAPYEGSIFTRIRTFNNHAFNSLGSLFSSSDHVNPDEQRFDNDDDDIHNQHVWDPASGLVSPSIDSSLAYDEPTTYPANDHLKPLQDDLLNLSSSHTPTPSRPVTPQDSNRLSDVKRIFSLGRNRRPTMSQFSLQPALILSEPGFYDFSGDPTPLEQIPKSRPPMLDTYSSVTVKASDSSDIDDTPPLSPDMNESLLTYSLSSFGDLEEFERDLDTRRHSLEVREGKKPERPVCFDRLIEDVASDNAGADRPEDNDDGWYGLEYTLELSVKERRASETYSYDETAGEFSKSHESWAALRKGTIHPFLEDDDYYQWKNWHRYLDHEDERRKHRKALEFKAHSKDMAWLYLAEMKARDVYYWQLVCTYLTSVYAFQYGLTRS</sequence>
<keyword evidence="3" id="KW-1185">Reference proteome</keyword>
<feature type="compositionally biased region" description="Basic and acidic residues" evidence="1">
    <location>
        <begin position="77"/>
        <end position="93"/>
    </location>
</feature>